<feature type="compositionally biased region" description="Polar residues" evidence="1">
    <location>
        <begin position="1"/>
        <end position="13"/>
    </location>
</feature>
<dbReference type="OrthoDB" id="2755811at2759"/>
<evidence type="ECO:0000313" key="2">
    <source>
        <dbReference type="EMBL" id="PSR76459.1"/>
    </source>
</evidence>
<dbReference type="STRING" id="98765.A0A2R6NTM8"/>
<feature type="region of interest" description="Disordered" evidence="1">
    <location>
        <begin position="287"/>
        <end position="316"/>
    </location>
</feature>
<protein>
    <submittedName>
        <fullName evidence="2">Uncharacterized protein</fullName>
    </submittedName>
</protein>
<reference evidence="2 3" key="1">
    <citation type="submission" date="2018-02" db="EMBL/GenBank/DDBJ databases">
        <title>Genome sequence of the basidiomycete white-rot fungus Phlebia centrifuga.</title>
        <authorList>
            <person name="Granchi Z."/>
            <person name="Peng M."/>
            <person name="de Vries R.P."/>
            <person name="Hilden K."/>
            <person name="Makela M.R."/>
            <person name="Grigoriev I."/>
            <person name="Riley R."/>
        </authorList>
    </citation>
    <scope>NUCLEOTIDE SEQUENCE [LARGE SCALE GENOMIC DNA]</scope>
    <source>
        <strain evidence="2 3">FBCC195</strain>
    </source>
</reference>
<name>A0A2R6NTM8_9APHY</name>
<feature type="region of interest" description="Disordered" evidence="1">
    <location>
        <begin position="1"/>
        <end position="30"/>
    </location>
</feature>
<dbReference type="AlphaFoldDB" id="A0A2R6NTM8"/>
<feature type="compositionally biased region" description="Basic and acidic residues" evidence="1">
    <location>
        <begin position="112"/>
        <end position="123"/>
    </location>
</feature>
<accession>A0A2R6NTM8</accession>
<comment type="caution">
    <text evidence="2">The sequence shown here is derived from an EMBL/GenBank/DDBJ whole genome shotgun (WGS) entry which is preliminary data.</text>
</comment>
<dbReference type="EMBL" id="MLYV02000843">
    <property type="protein sequence ID" value="PSR76459.1"/>
    <property type="molecule type" value="Genomic_DNA"/>
</dbReference>
<sequence length="562" mass="61499">MPVTTRTANSDTHPGNPVIAGQRKRRTKAEMQAAKEAEVSAQATKMSDEQTRKAVLERLEFLESQAASTAKAKLAAISMPPTPRSLVVKGAGGSRGKGTKAAGIAMNMKGGKDKKADLQEAKNKSVSKVPKTNDQLTQRNVEIVRDALETPTPKGRIELRKHLGRPLTTSDESGSSPAKRKTYERQTTNVGNKKAKASAGDQASGFRDGYIASGSASRKGPDNAKAKTVQAKKAAMLDSDPIEEEDIDIDMLQDEDFDDEVSEAAGEMEEGGKVEVIDVDAFATSSEGGESVPFGKDAFGNDSFGDDAEERSKKPFEREAVSVEVGMSDHGRIYGPPWGRNPAPKEKWNKFDLPIAPKDHKMFSEEFIHRFIEWVGNQRVTFNINALNILMAMQMSWNAVFLPAYPLTIARHTAVYDITMQKTYQWRNTLGALAYDCVEGYFQERKDILKNDDERAAHVDELLKMGGKLPFLYVRIRTNEESGKREGVGAFQGPIVLKVFAAHLKALEAIDKRPVSNSIKPYGALALAATAVGFLICSLNKFVSTNSLSRLSAHSQQAQEVM</sequence>
<proteinExistence type="predicted"/>
<keyword evidence="3" id="KW-1185">Reference proteome</keyword>
<feature type="compositionally biased region" description="Polar residues" evidence="1">
    <location>
        <begin position="167"/>
        <end position="176"/>
    </location>
</feature>
<feature type="region of interest" description="Disordered" evidence="1">
    <location>
        <begin position="112"/>
        <end position="232"/>
    </location>
</feature>
<feature type="compositionally biased region" description="Polar residues" evidence="1">
    <location>
        <begin position="124"/>
        <end position="140"/>
    </location>
</feature>
<gene>
    <name evidence="2" type="ORF">PHLCEN_2v8434</name>
</gene>
<evidence type="ECO:0000256" key="1">
    <source>
        <dbReference type="SAM" id="MobiDB-lite"/>
    </source>
</evidence>
<organism evidence="2 3">
    <name type="scientific">Hermanssonia centrifuga</name>
    <dbReference type="NCBI Taxonomy" id="98765"/>
    <lineage>
        <taxon>Eukaryota</taxon>
        <taxon>Fungi</taxon>
        <taxon>Dikarya</taxon>
        <taxon>Basidiomycota</taxon>
        <taxon>Agaricomycotina</taxon>
        <taxon>Agaricomycetes</taxon>
        <taxon>Polyporales</taxon>
        <taxon>Meruliaceae</taxon>
        <taxon>Hermanssonia</taxon>
    </lineage>
</organism>
<evidence type="ECO:0000313" key="3">
    <source>
        <dbReference type="Proteomes" id="UP000186601"/>
    </source>
</evidence>
<dbReference type="Proteomes" id="UP000186601">
    <property type="component" value="Unassembled WGS sequence"/>
</dbReference>